<dbReference type="Proteomes" id="UP000219353">
    <property type="component" value="Unassembled WGS sequence"/>
</dbReference>
<proteinExistence type="predicted"/>
<evidence type="ECO:0000313" key="2">
    <source>
        <dbReference type="Proteomes" id="UP000219353"/>
    </source>
</evidence>
<keyword evidence="2" id="KW-1185">Reference proteome</keyword>
<protein>
    <submittedName>
        <fullName evidence="1">Uncharacterized protein</fullName>
    </submittedName>
</protein>
<sequence>MAIFQLVSDFSTERDTSGRVAQSMGINYASDSYKQIGYKLE</sequence>
<gene>
    <name evidence="1" type="ORF">SAMN06297280_2059</name>
</gene>
<reference evidence="2" key="1">
    <citation type="submission" date="2017-09" db="EMBL/GenBank/DDBJ databases">
        <authorList>
            <person name="Varghese N."/>
            <person name="Submissions S."/>
        </authorList>
    </citation>
    <scope>NUCLEOTIDE SEQUENCE [LARGE SCALE GENOMIC DNA]</scope>
    <source>
        <strain evidence="2">CGMCC 1.12461</strain>
    </source>
</reference>
<dbReference type="EMBL" id="OBEB01000004">
    <property type="protein sequence ID" value="SNY52278.1"/>
    <property type="molecule type" value="Genomic_DNA"/>
</dbReference>
<organism evidence="1 2">
    <name type="scientific">Arsukibacterium tuosuense</name>
    <dbReference type="NCBI Taxonomy" id="1323745"/>
    <lineage>
        <taxon>Bacteria</taxon>
        <taxon>Pseudomonadati</taxon>
        <taxon>Pseudomonadota</taxon>
        <taxon>Gammaproteobacteria</taxon>
        <taxon>Chromatiales</taxon>
        <taxon>Chromatiaceae</taxon>
        <taxon>Arsukibacterium</taxon>
    </lineage>
</organism>
<accession>A0A285IWF9</accession>
<dbReference type="AlphaFoldDB" id="A0A285IWF9"/>
<name>A0A285IWF9_9GAMM</name>
<evidence type="ECO:0000313" key="1">
    <source>
        <dbReference type="EMBL" id="SNY52278.1"/>
    </source>
</evidence>